<dbReference type="AlphaFoldDB" id="A0A221T2V6"/>
<keyword evidence="1" id="KW-0732">Signal</keyword>
<proteinExistence type="predicted"/>
<feature type="chain" id="PRO_5011276795" description="DUF11 domain-containing protein" evidence="1">
    <location>
        <begin position="20"/>
        <end position="165"/>
    </location>
</feature>
<sequence length="165" mass="17790">MPSSTAALRGRLARLLVLAATVGTLTSTPISAQSGEDQANIAPTRIVQRLGTAPQYSYEPQRTAKRGQTVIQETAIRAERGTLRNFTVTVPVPPKTRFAGIETLPDGARVRYSTDGVKFSAVPKVRKSDGRVAAALPREYIALQVTLPELLAGDTAYVRLLITLF</sequence>
<geneLocation type="plasmid" evidence="3">
    <name>pdfi3</name>
</geneLocation>
<gene>
    <name evidence="2" type="ORF">DFI_18750</name>
</gene>
<dbReference type="EMBL" id="CP021084">
    <property type="protein sequence ID" value="ASN83238.1"/>
    <property type="molecule type" value="Genomic_DNA"/>
</dbReference>
<evidence type="ECO:0000313" key="2">
    <source>
        <dbReference type="EMBL" id="ASN83238.1"/>
    </source>
</evidence>
<feature type="signal peptide" evidence="1">
    <location>
        <begin position="1"/>
        <end position="19"/>
    </location>
</feature>
<organism evidence="2 3">
    <name type="scientific">Deinococcus ficus</name>
    <dbReference type="NCBI Taxonomy" id="317577"/>
    <lineage>
        <taxon>Bacteria</taxon>
        <taxon>Thermotogati</taxon>
        <taxon>Deinococcota</taxon>
        <taxon>Deinococci</taxon>
        <taxon>Deinococcales</taxon>
        <taxon>Deinococcaceae</taxon>
        <taxon>Deinococcus</taxon>
    </lineage>
</organism>
<name>A0A221T2V6_9DEIO</name>
<evidence type="ECO:0000256" key="1">
    <source>
        <dbReference type="SAM" id="SignalP"/>
    </source>
</evidence>
<reference evidence="2 3" key="1">
    <citation type="submission" date="2017-05" db="EMBL/GenBank/DDBJ databases">
        <title>The complete genome sequence of Deinococcus ficus isolated from the rhizosphere of the Ficus religiosa L. in Taiwan.</title>
        <authorList>
            <person name="Wu K.-M."/>
            <person name="Liao T.-L."/>
            <person name="Liu Y.-M."/>
            <person name="Young C.-C."/>
            <person name="Tsai S.-F."/>
        </authorList>
    </citation>
    <scope>NUCLEOTIDE SEQUENCE [LARGE SCALE GENOMIC DNA]</scope>
    <source>
        <strain evidence="2 3">CC-FR2-10</strain>
        <plasmid evidence="3">pdfi3</plasmid>
    </source>
</reference>
<dbReference type="KEGG" id="dfc:DFI_18750"/>
<accession>A0A221T2V6</accession>
<evidence type="ECO:0000313" key="3">
    <source>
        <dbReference type="Proteomes" id="UP000259030"/>
    </source>
</evidence>
<dbReference type="Proteomes" id="UP000259030">
    <property type="component" value="Plasmid pDFI3"/>
</dbReference>
<dbReference type="RefSeq" id="WP_043777850.1">
    <property type="nucleotide sequence ID" value="NZ_CP021084.1"/>
</dbReference>
<evidence type="ECO:0008006" key="4">
    <source>
        <dbReference type="Google" id="ProtNLM"/>
    </source>
</evidence>
<protein>
    <recommendedName>
        <fullName evidence="4">DUF11 domain-containing protein</fullName>
    </recommendedName>
</protein>
<keyword evidence="3" id="KW-1185">Reference proteome</keyword>
<keyword evidence="2" id="KW-0614">Plasmid</keyword>